<proteinExistence type="predicted"/>
<feature type="compositionally biased region" description="Acidic residues" evidence="1">
    <location>
        <begin position="1344"/>
        <end position="1357"/>
    </location>
</feature>
<gene>
    <name evidence="2" type="primary">PEG3_1</name>
    <name evidence="2" type="ORF">EYF80_036515</name>
</gene>
<sequence length="1372" mass="149888">MPEVIESKGEGEGERERRDSLERVATVAIAGSEKAAGEGDLGGIEKCLSSADGEKEGLLGSLPHLASICSRGKCSLAFTAKEGEAAFEESCSSKMPHNSAETEAKGPRGTDARSADTETPADEGCKEKEAFRLEDYINTSPFELRTDADCQNHGDAGLEGGGGGGEEVGEKGGLAREHSSFSQPEGSASGESSAETETRPPTDVAESQLRSQSWSEPIATISGSICTEQDRPSHRCQEQLGAAILPLLTHPQRSSSNTNEGLRADRKLNLIAEEALSLGHAREESSIPDTERNYQQVFLPFSPQHLFTSQQFAVERQASSSQQVQPESSTTKTRTAESAAEFQNQNQSKIGAMSVVGVYACDSSRGNSRGNNRVHFADTVKQEDSSSVLLRDMSVSAMDCASLPPLTVHESLHYPVVEASYNFPGYLSLKKPDILTNVARSTDERVIQSSADFPQKDVHLDEEGTGTKDTKEKINIDRSGNDNQADIVDLQSVGETCSKQPPCATEKNLTGELSQTAGSDTSEADCLTVEAVSAKVNQHSEAETEKGAVHLGLSAEKEMDELHAEPQESPFNSDEADDVTCQPLSDVSSGFPDNCDADGDSTNVEGELDGNKSREMTQMSLAPDREHGVFIVEPPSTVDVLAKGRSDNVIPLSHNAIKPGILEASIKDDLVNVSCLCSSDLSPKEAYDDINQPDMNEKLEDQTSVLFAEERNKVEEVTMDNQKKMADSSTLQIGRTGKTEQQRNGPDKEAVEEIADLQPQHEQQIQKTESTVMDIKEEERSLEKDCSAATAVRRNSGETEECEIQDTACKPLKLQSYNKLSATESRPGKHAPIKGSDVEEITKEDKAALDKEKASSQGKGQIEIKVTNNEAVTKQEVINQTGSAKDGGSFDLFKASEHFHCEGSSVGNFPVEQVSVNTEDVDVSESPGPGPTAGEPETSWIQPLKGAAYLPKQESSRPLRSLESTQLEFLTPIEEIAAPLRQEERRPPDQAVETTTEIPPLNLLKKPVDLPEPLKSTAELLEPTRSTQVELPEKAKKVELPEEANKVELLDEAKKVELLEEAKKVELLEEAKKVELLEEAKKLELREEAKKVELLEEAKKVELLEEAKKVELLEEAKKVELLEEAKKVELLEEAKKVELLEEAKKVELLEEAKKVELLEEAKKVELLEEAKKVELLEEAKKVELLEEAKKLELLEEANKVELPEEANKVQLPEPTQQTVELPEEVKTVELLEEANKVELPEPTQQTVELPEEAKQVELPEPTQKTAVEPSAEEVKKVELPQTTKKEEPPGTSSEEAKQAAELLEPTRSPEELPEPTQTSTEPLEPEKRLSGELPEELGGRPVEPEEQFEVPAEETADTDTAQDPAEQRPDSG</sequence>
<feature type="compositionally biased region" description="Gly residues" evidence="1">
    <location>
        <begin position="157"/>
        <end position="166"/>
    </location>
</feature>
<protein>
    <submittedName>
        <fullName evidence="2">Paternally-expressed gene 3 protein</fullName>
    </submittedName>
</protein>
<feature type="region of interest" description="Disordered" evidence="1">
    <location>
        <begin position="978"/>
        <end position="1009"/>
    </location>
</feature>
<feature type="region of interest" description="Disordered" evidence="1">
    <location>
        <begin position="586"/>
        <end position="611"/>
    </location>
</feature>
<feature type="region of interest" description="Disordered" evidence="1">
    <location>
        <begin position="1"/>
        <end position="22"/>
    </location>
</feature>
<name>A0A4Z2GJA1_9TELE</name>
<feature type="region of interest" description="Disordered" evidence="1">
    <location>
        <begin position="1203"/>
        <end position="1372"/>
    </location>
</feature>
<feature type="compositionally biased region" description="Polar residues" evidence="1">
    <location>
        <begin position="313"/>
        <end position="333"/>
    </location>
</feature>
<feature type="region of interest" description="Disordered" evidence="1">
    <location>
        <begin position="820"/>
        <end position="840"/>
    </location>
</feature>
<organism evidence="2 3">
    <name type="scientific">Liparis tanakae</name>
    <name type="common">Tanaka's snailfish</name>
    <dbReference type="NCBI Taxonomy" id="230148"/>
    <lineage>
        <taxon>Eukaryota</taxon>
        <taxon>Metazoa</taxon>
        <taxon>Chordata</taxon>
        <taxon>Craniata</taxon>
        <taxon>Vertebrata</taxon>
        <taxon>Euteleostomi</taxon>
        <taxon>Actinopterygii</taxon>
        <taxon>Neopterygii</taxon>
        <taxon>Teleostei</taxon>
        <taxon>Neoteleostei</taxon>
        <taxon>Acanthomorphata</taxon>
        <taxon>Eupercaria</taxon>
        <taxon>Perciformes</taxon>
        <taxon>Cottioidei</taxon>
        <taxon>Cottales</taxon>
        <taxon>Liparidae</taxon>
        <taxon>Liparis</taxon>
    </lineage>
</organism>
<dbReference type="PANTHER" id="PTHR34231:SF4">
    <property type="match status" value="1"/>
</dbReference>
<feature type="compositionally biased region" description="Basic and acidic residues" evidence="1">
    <location>
        <begin position="737"/>
        <end position="749"/>
    </location>
</feature>
<evidence type="ECO:0000313" key="2">
    <source>
        <dbReference type="EMBL" id="TNN53281.1"/>
    </source>
</evidence>
<evidence type="ECO:0000313" key="3">
    <source>
        <dbReference type="Proteomes" id="UP000314294"/>
    </source>
</evidence>
<feature type="region of interest" description="Disordered" evidence="1">
    <location>
        <begin position="719"/>
        <end position="749"/>
    </location>
</feature>
<keyword evidence="3" id="KW-1185">Reference proteome</keyword>
<comment type="caution">
    <text evidence="2">The sequence shown here is derived from an EMBL/GenBank/DDBJ whole genome shotgun (WGS) entry which is preliminary data.</text>
</comment>
<accession>A0A4Z2GJA1</accession>
<feature type="region of interest" description="Disordered" evidence="1">
    <location>
        <begin position="144"/>
        <end position="216"/>
    </location>
</feature>
<feature type="compositionally biased region" description="Basic and acidic residues" evidence="1">
    <location>
        <begin position="1272"/>
        <end position="1298"/>
    </location>
</feature>
<dbReference type="PANTHER" id="PTHR34231">
    <property type="entry name" value="EXS-RELATED PROTEIN"/>
    <property type="match status" value="1"/>
</dbReference>
<feature type="compositionally biased region" description="Polar residues" evidence="1">
    <location>
        <begin position="90"/>
        <end position="99"/>
    </location>
</feature>
<feature type="region of interest" description="Disordered" evidence="1">
    <location>
        <begin position="85"/>
        <end position="132"/>
    </location>
</feature>
<feature type="compositionally biased region" description="Basic and acidic residues" evidence="1">
    <location>
        <begin position="168"/>
        <end position="179"/>
    </location>
</feature>
<dbReference type="Proteomes" id="UP000314294">
    <property type="component" value="Unassembled WGS sequence"/>
</dbReference>
<dbReference type="OrthoDB" id="10255048at2759"/>
<feature type="region of interest" description="Disordered" evidence="1">
    <location>
        <begin position="313"/>
        <end position="342"/>
    </location>
</feature>
<feature type="compositionally biased region" description="Basic and acidic residues" evidence="1">
    <location>
        <begin position="123"/>
        <end position="132"/>
    </location>
</feature>
<feature type="compositionally biased region" description="Basic and acidic residues" evidence="1">
    <location>
        <begin position="100"/>
        <end position="116"/>
    </location>
</feature>
<feature type="compositionally biased region" description="Basic and acidic residues" evidence="1">
    <location>
        <begin position="1223"/>
        <end position="1239"/>
    </location>
</feature>
<reference evidence="2 3" key="1">
    <citation type="submission" date="2019-03" db="EMBL/GenBank/DDBJ databases">
        <title>First draft genome of Liparis tanakae, snailfish: a comprehensive survey of snailfish specific genes.</title>
        <authorList>
            <person name="Kim W."/>
            <person name="Song I."/>
            <person name="Jeong J.-H."/>
            <person name="Kim D."/>
            <person name="Kim S."/>
            <person name="Ryu S."/>
            <person name="Song J.Y."/>
            <person name="Lee S.K."/>
        </authorList>
    </citation>
    <scope>NUCLEOTIDE SEQUENCE [LARGE SCALE GENOMIC DNA]</scope>
    <source>
        <tissue evidence="2">Muscle</tissue>
    </source>
</reference>
<feature type="compositionally biased region" description="Low complexity" evidence="1">
    <location>
        <begin position="185"/>
        <end position="195"/>
    </location>
</feature>
<feature type="region of interest" description="Disordered" evidence="1">
    <location>
        <begin position="918"/>
        <end position="960"/>
    </location>
</feature>
<dbReference type="EMBL" id="SRLO01000520">
    <property type="protein sequence ID" value="TNN53281.1"/>
    <property type="molecule type" value="Genomic_DNA"/>
</dbReference>
<evidence type="ECO:0000256" key="1">
    <source>
        <dbReference type="SAM" id="MobiDB-lite"/>
    </source>
</evidence>
<feature type="compositionally biased region" description="Low complexity" evidence="1">
    <location>
        <begin position="924"/>
        <end position="939"/>
    </location>
</feature>